<keyword evidence="3" id="KW-1185">Reference proteome</keyword>
<proteinExistence type="predicted"/>
<comment type="caution">
    <text evidence="2">The sequence shown here is derived from an EMBL/GenBank/DDBJ whole genome shotgun (WGS) entry which is preliminary data.</text>
</comment>
<feature type="compositionally biased region" description="Polar residues" evidence="1">
    <location>
        <begin position="106"/>
        <end position="120"/>
    </location>
</feature>
<evidence type="ECO:0000313" key="3">
    <source>
        <dbReference type="Proteomes" id="UP001516400"/>
    </source>
</evidence>
<dbReference type="Proteomes" id="UP001516400">
    <property type="component" value="Unassembled WGS sequence"/>
</dbReference>
<gene>
    <name evidence="2" type="ORF">HHI36_016325</name>
</gene>
<organism evidence="2 3">
    <name type="scientific">Cryptolaemus montrouzieri</name>
    <dbReference type="NCBI Taxonomy" id="559131"/>
    <lineage>
        <taxon>Eukaryota</taxon>
        <taxon>Metazoa</taxon>
        <taxon>Ecdysozoa</taxon>
        <taxon>Arthropoda</taxon>
        <taxon>Hexapoda</taxon>
        <taxon>Insecta</taxon>
        <taxon>Pterygota</taxon>
        <taxon>Neoptera</taxon>
        <taxon>Endopterygota</taxon>
        <taxon>Coleoptera</taxon>
        <taxon>Polyphaga</taxon>
        <taxon>Cucujiformia</taxon>
        <taxon>Coccinelloidea</taxon>
        <taxon>Coccinellidae</taxon>
        <taxon>Scymninae</taxon>
        <taxon>Scymnini</taxon>
        <taxon>Cryptolaemus</taxon>
    </lineage>
</organism>
<sequence>MNIVENFTKQSIHLRNMYRETTVLLIFMVLFPQTFAKSCVDVKIENEESIERLCCSLSDIEIQNMIGYTIITFDSLPYFCRAYNGLEEFEIEEKDMGFVKQRSTRDAQQGQRNGFQNPPFVSQKYPHFTDTSPRCPQGQVRDIAGRCTYRFYK</sequence>
<evidence type="ECO:0000313" key="2">
    <source>
        <dbReference type="EMBL" id="KAL3278802.1"/>
    </source>
</evidence>
<evidence type="ECO:0000256" key="1">
    <source>
        <dbReference type="SAM" id="MobiDB-lite"/>
    </source>
</evidence>
<dbReference type="AlphaFoldDB" id="A0ABD2NK58"/>
<accession>A0ABD2NK58</accession>
<name>A0ABD2NK58_9CUCU</name>
<dbReference type="EMBL" id="JABFTP020000124">
    <property type="protein sequence ID" value="KAL3278802.1"/>
    <property type="molecule type" value="Genomic_DNA"/>
</dbReference>
<feature type="region of interest" description="Disordered" evidence="1">
    <location>
        <begin position="100"/>
        <end position="121"/>
    </location>
</feature>
<protein>
    <submittedName>
        <fullName evidence="2">Uncharacterized protein</fullName>
    </submittedName>
</protein>
<reference evidence="2 3" key="1">
    <citation type="journal article" date="2021" name="BMC Biol.">
        <title>Horizontally acquired antibacterial genes associated with adaptive radiation of ladybird beetles.</title>
        <authorList>
            <person name="Li H.S."/>
            <person name="Tang X.F."/>
            <person name="Huang Y.H."/>
            <person name="Xu Z.Y."/>
            <person name="Chen M.L."/>
            <person name="Du X.Y."/>
            <person name="Qiu B.Y."/>
            <person name="Chen P.T."/>
            <person name="Zhang W."/>
            <person name="Slipinski A."/>
            <person name="Escalona H.E."/>
            <person name="Waterhouse R.M."/>
            <person name="Zwick A."/>
            <person name="Pang H."/>
        </authorList>
    </citation>
    <scope>NUCLEOTIDE SEQUENCE [LARGE SCALE GENOMIC DNA]</scope>
    <source>
        <strain evidence="2">SYSU2018</strain>
    </source>
</reference>